<evidence type="ECO:0000313" key="3">
    <source>
        <dbReference type="Proteomes" id="UP001500866"/>
    </source>
</evidence>
<dbReference type="InterPro" id="IPR029002">
    <property type="entry name" value="PLPC/GPLD1"/>
</dbReference>
<keyword evidence="3" id="KW-1185">Reference proteome</keyword>
<evidence type="ECO:0000259" key="1">
    <source>
        <dbReference type="Pfam" id="PF00882"/>
    </source>
</evidence>
<reference evidence="3" key="1">
    <citation type="journal article" date="2019" name="Int. J. Syst. Evol. Microbiol.">
        <title>The Global Catalogue of Microorganisms (GCM) 10K type strain sequencing project: providing services to taxonomists for standard genome sequencing and annotation.</title>
        <authorList>
            <consortium name="The Broad Institute Genomics Platform"/>
            <consortium name="The Broad Institute Genome Sequencing Center for Infectious Disease"/>
            <person name="Wu L."/>
            <person name="Ma J."/>
        </authorList>
    </citation>
    <scope>NUCLEOTIDE SEQUENCE [LARGE SCALE GENOMIC DNA]</scope>
    <source>
        <strain evidence="3">JCM 15395</strain>
    </source>
</reference>
<name>A0ABP3QRG1_9BACI</name>
<proteinExistence type="predicted"/>
<sequence>MPNIWTHMLFSEEIVDAIIDNPYALSEFEPYMKLGSQGPDPFFYYNFWPWIKDEPVHEIGMALHTKQCGAFLIDLIEQARNFENHVRAYIFGFVTHHILDRNAHPYIHYRAGYEGSNHQKLEVLIDTLMMEKCCNLQTWKVPVYKEIDVGSVLNKQIADLLDATITKYFPDLKPSKQAYIQKAYKDMKRALKILADPYGWKNGVMKSFIASYSHRPVTNNVDYLNLNHVTWYHPATNEPSTKSFIDLYNQARTEGIEIMAEVLTYWRTPDEHTKNNLTERIGNISYDTGKPLEFNLENRYSDPIV</sequence>
<comment type="caution">
    <text evidence="2">The sequence shown here is derived from an EMBL/GenBank/DDBJ whole genome shotgun (WGS) entry which is preliminary data.</text>
</comment>
<feature type="domain" description="Phospholipase C/D" evidence="1">
    <location>
        <begin position="6"/>
        <end position="165"/>
    </location>
</feature>
<protein>
    <recommendedName>
        <fullName evidence="1">Phospholipase C/D domain-containing protein</fullName>
    </recommendedName>
</protein>
<organism evidence="2 3">
    <name type="scientific">Virgibacillus siamensis</name>
    <dbReference type="NCBI Taxonomy" id="480071"/>
    <lineage>
        <taxon>Bacteria</taxon>
        <taxon>Bacillati</taxon>
        <taxon>Bacillota</taxon>
        <taxon>Bacilli</taxon>
        <taxon>Bacillales</taxon>
        <taxon>Bacillaceae</taxon>
        <taxon>Virgibacillus</taxon>
    </lineage>
</organism>
<dbReference type="Proteomes" id="UP001500866">
    <property type="component" value="Unassembled WGS sequence"/>
</dbReference>
<evidence type="ECO:0000313" key="2">
    <source>
        <dbReference type="EMBL" id="GAA0595981.1"/>
    </source>
</evidence>
<dbReference type="EMBL" id="BAAADS010000006">
    <property type="protein sequence ID" value="GAA0595981.1"/>
    <property type="molecule type" value="Genomic_DNA"/>
</dbReference>
<gene>
    <name evidence="2" type="ORF">GCM10009001_10110</name>
</gene>
<accession>A0ABP3QRG1</accession>
<dbReference type="Pfam" id="PF00882">
    <property type="entry name" value="Zn_dep_PLPC"/>
    <property type="match status" value="1"/>
</dbReference>
<dbReference type="RefSeq" id="WP_343810878.1">
    <property type="nucleotide sequence ID" value="NZ_BAAADS010000006.1"/>
</dbReference>